<dbReference type="EMBL" id="JAZDWZ010000001">
    <property type="protein sequence ID" value="MEE3928067.1"/>
    <property type="molecule type" value="Genomic_DNA"/>
</dbReference>
<name>A0ABU7MKK3_9BACT</name>
<dbReference type="Proteomes" id="UP001344817">
    <property type="component" value="Unassembled WGS sequence"/>
</dbReference>
<gene>
    <name evidence="1" type="ORF">V2E24_00555</name>
</gene>
<accession>A0ABU7MKK3</accession>
<protein>
    <submittedName>
        <fullName evidence="1">Uncharacterized protein</fullName>
    </submittedName>
</protein>
<organism evidence="1 2">
    <name type="scientific">Mycoplasmopsis ciconiae</name>
    <dbReference type="NCBI Taxonomy" id="561067"/>
    <lineage>
        <taxon>Bacteria</taxon>
        <taxon>Bacillati</taxon>
        <taxon>Mycoplasmatota</taxon>
        <taxon>Mycoplasmoidales</taxon>
        <taxon>Metamycoplasmataceae</taxon>
        <taxon>Mycoplasmopsis</taxon>
    </lineage>
</organism>
<reference evidence="1" key="1">
    <citation type="submission" date="2024-01" db="EMBL/GenBank/DDBJ databases">
        <title>Genome sequence of Mycoplasma ciconiae type strain DSM 25251.</title>
        <authorList>
            <person name="Spergser J."/>
        </authorList>
    </citation>
    <scope>NUCLEOTIDE SEQUENCE [LARGE SCALE GENOMIC DNA]</scope>
    <source>
        <strain evidence="1">DSM 25251</strain>
    </source>
</reference>
<dbReference type="RefSeq" id="WP_330500482.1">
    <property type="nucleotide sequence ID" value="NZ_JAZDWZ010000001.1"/>
</dbReference>
<proteinExistence type="predicted"/>
<evidence type="ECO:0000313" key="1">
    <source>
        <dbReference type="EMBL" id="MEE3928067.1"/>
    </source>
</evidence>
<keyword evidence="2" id="KW-1185">Reference proteome</keyword>
<sequence>MKTNIINLTYIQSTEINTNNIYFHTIDVLHVFWTFFKKEFFVNFPFHKSFKLHKLRK</sequence>
<comment type="caution">
    <text evidence="1">The sequence shown here is derived from an EMBL/GenBank/DDBJ whole genome shotgun (WGS) entry which is preliminary data.</text>
</comment>
<evidence type="ECO:0000313" key="2">
    <source>
        <dbReference type="Proteomes" id="UP001344817"/>
    </source>
</evidence>